<dbReference type="EMBL" id="LIBB01000035">
    <property type="protein sequence ID" value="KRO72989.1"/>
    <property type="molecule type" value="Genomic_DNA"/>
</dbReference>
<dbReference type="PANTHER" id="PTHR43141">
    <property type="entry name" value="CYTOCHROME BD2 SUBUNIT II"/>
    <property type="match status" value="1"/>
</dbReference>
<dbReference type="Pfam" id="PF02322">
    <property type="entry name" value="Cyt_bd_oxida_II"/>
    <property type="match status" value="1"/>
</dbReference>
<feature type="transmembrane region" description="Helical" evidence="7">
    <location>
        <begin position="114"/>
        <end position="134"/>
    </location>
</feature>
<keyword evidence="5 7" id="KW-1133">Transmembrane helix</keyword>
<dbReference type="Proteomes" id="UP000051934">
    <property type="component" value="Unassembled WGS sequence"/>
</dbReference>
<feature type="transmembrane region" description="Helical" evidence="7">
    <location>
        <begin position="295"/>
        <end position="317"/>
    </location>
</feature>
<feature type="transmembrane region" description="Helical" evidence="7">
    <location>
        <begin position="82"/>
        <end position="102"/>
    </location>
</feature>
<proteinExistence type="inferred from homology"/>
<feature type="transmembrane region" description="Helical" evidence="7">
    <location>
        <begin position="146"/>
        <end position="171"/>
    </location>
</feature>
<feature type="transmembrane region" description="Helical" evidence="7">
    <location>
        <begin position="221"/>
        <end position="241"/>
    </location>
</feature>
<evidence type="ECO:0000313" key="8">
    <source>
        <dbReference type="EMBL" id="KRO72989.1"/>
    </source>
</evidence>
<dbReference type="GO" id="GO:0016682">
    <property type="term" value="F:oxidoreductase activity, acting on diphenols and related substances as donors, oxygen as acceptor"/>
    <property type="evidence" value="ECO:0007669"/>
    <property type="project" value="TreeGrafter"/>
</dbReference>
<evidence type="ECO:0000256" key="1">
    <source>
        <dbReference type="ARBA" id="ARBA00004651"/>
    </source>
</evidence>
<dbReference type="GO" id="GO:0019646">
    <property type="term" value="P:aerobic electron transport chain"/>
    <property type="evidence" value="ECO:0007669"/>
    <property type="project" value="TreeGrafter"/>
</dbReference>
<dbReference type="GO" id="GO:0070069">
    <property type="term" value="C:cytochrome complex"/>
    <property type="evidence" value="ECO:0007669"/>
    <property type="project" value="TreeGrafter"/>
</dbReference>
<dbReference type="InterPro" id="IPR003317">
    <property type="entry name" value="Cyt-d_oxidase_su2"/>
</dbReference>
<accession>A0A0R2SJM2</accession>
<feature type="transmembrane region" description="Helical" evidence="7">
    <location>
        <begin position="6"/>
        <end position="37"/>
    </location>
</feature>
<feature type="transmembrane region" description="Helical" evidence="7">
    <location>
        <begin position="192"/>
        <end position="215"/>
    </location>
</feature>
<comment type="similarity">
    <text evidence="2">Belongs to the cytochrome ubiquinol oxidase subunit 2 family.</text>
</comment>
<protein>
    <submittedName>
        <fullName evidence="8">Cytochrome BD ubiquinol oxidase subunit II</fullName>
    </submittedName>
</protein>
<dbReference type="PANTHER" id="PTHR43141:SF2">
    <property type="entry name" value="BLR3729 PROTEIN"/>
    <property type="match status" value="1"/>
</dbReference>
<feature type="transmembrane region" description="Helical" evidence="7">
    <location>
        <begin position="58"/>
        <end position="76"/>
    </location>
</feature>
<dbReference type="GO" id="GO:0009055">
    <property type="term" value="F:electron transfer activity"/>
    <property type="evidence" value="ECO:0007669"/>
    <property type="project" value="TreeGrafter"/>
</dbReference>
<evidence type="ECO:0000256" key="4">
    <source>
        <dbReference type="ARBA" id="ARBA00022692"/>
    </source>
</evidence>
<comment type="subcellular location">
    <subcellularLocation>
        <location evidence="1">Cell membrane</location>
        <topology evidence="1">Multi-pass membrane protein</topology>
    </subcellularLocation>
</comment>
<dbReference type="AlphaFoldDB" id="A0A0R2SJM2"/>
<feature type="transmembrane region" description="Helical" evidence="7">
    <location>
        <begin position="253"/>
        <end position="275"/>
    </location>
</feature>
<reference evidence="8 9" key="1">
    <citation type="submission" date="2015-10" db="EMBL/GenBank/DDBJ databases">
        <title>Metagenome-Assembled Genomes uncover a global brackish microbiome.</title>
        <authorList>
            <person name="Hugerth L.W."/>
            <person name="Larsson J."/>
            <person name="Alneberg J."/>
            <person name="Lindh M.V."/>
            <person name="Legrand C."/>
            <person name="Pinhassi J."/>
            <person name="Andersson A.F."/>
        </authorList>
    </citation>
    <scope>NUCLEOTIDE SEQUENCE [LARGE SCALE GENOMIC DNA]</scope>
    <source>
        <strain evidence="8">BACL4 MAG-120507-bin80</strain>
    </source>
</reference>
<comment type="caution">
    <text evidence="8">The sequence shown here is derived from an EMBL/GenBank/DDBJ whole genome shotgun (WGS) entry which is preliminary data.</text>
</comment>
<organism evidence="8 9">
    <name type="scientific">OM182 bacterium BACL3 MAG-120507-bin80</name>
    <dbReference type="NCBI Taxonomy" id="1655577"/>
    <lineage>
        <taxon>Bacteria</taxon>
        <taxon>Pseudomonadati</taxon>
        <taxon>Pseudomonadota</taxon>
        <taxon>Gammaproteobacteria</taxon>
        <taxon>OMG group</taxon>
        <taxon>OM182 clade</taxon>
    </lineage>
</organism>
<evidence type="ECO:0000256" key="2">
    <source>
        <dbReference type="ARBA" id="ARBA00007543"/>
    </source>
</evidence>
<name>A0A0R2SJM2_9GAMM</name>
<evidence type="ECO:0000256" key="5">
    <source>
        <dbReference type="ARBA" id="ARBA00022989"/>
    </source>
</evidence>
<evidence type="ECO:0000256" key="6">
    <source>
        <dbReference type="ARBA" id="ARBA00023136"/>
    </source>
</evidence>
<evidence type="ECO:0000256" key="3">
    <source>
        <dbReference type="ARBA" id="ARBA00022475"/>
    </source>
</evidence>
<keyword evidence="4 7" id="KW-0812">Transmembrane</keyword>
<dbReference type="GO" id="GO:0005886">
    <property type="term" value="C:plasma membrane"/>
    <property type="evidence" value="ECO:0007669"/>
    <property type="project" value="UniProtKB-SubCell"/>
</dbReference>
<evidence type="ECO:0000313" key="9">
    <source>
        <dbReference type="Proteomes" id="UP000051934"/>
    </source>
</evidence>
<evidence type="ECO:0000256" key="7">
    <source>
        <dbReference type="SAM" id="Phobius"/>
    </source>
</evidence>
<gene>
    <name evidence="8" type="ORF">ABR69_00820</name>
</gene>
<keyword evidence="6 7" id="KW-0472">Membrane</keyword>
<keyword evidence="3" id="KW-1003">Cell membrane</keyword>
<sequence length="330" mass="36210">MDYWLPLIFVSLMGLSLLLYIILDGYDLGIGILLPLASDDEKDRMIETIGPFWDANETWIVLGIGILLIAFPSAHGMILTHLYIPVTLMLFGLILRGVAFDFRVKVTAEYKSLWNKLFFVGSLLAAMSQGWMLGSYVMGLESGLTSIAFSIAIALSLPAFYVVLGCGWLFIKSSGEIYTKAAKWARTAILPMGVGLFLISIATPIASSTIAAKWFTLPAAIGLLPIPLMTGVAYFTALWVLSKEEILKAGYGWIVFVCMVVMCLMMALGLAYSIFPDIVIGKLDIWESASSTASLEFALIGTVIAVPMILFYTAFIYKIFYGKSQPLSYE</sequence>